<dbReference type="PROSITE" id="PS50011">
    <property type="entry name" value="PROTEIN_KINASE_DOM"/>
    <property type="match status" value="1"/>
</dbReference>
<dbReference type="PANTHER" id="PTHR44329">
    <property type="entry name" value="SERINE/THREONINE-PROTEIN KINASE TNNI3K-RELATED"/>
    <property type="match status" value="1"/>
</dbReference>
<evidence type="ECO:0000313" key="7">
    <source>
        <dbReference type="EMBL" id="MDY7230254.1"/>
    </source>
</evidence>
<accession>A0ABU5H9U6</accession>
<evidence type="ECO:0000256" key="1">
    <source>
        <dbReference type="ARBA" id="ARBA00022679"/>
    </source>
</evidence>
<dbReference type="InterPro" id="IPR000719">
    <property type="entry name" value="Prot_kinase_dom"/>
</dbReference>
<keyword evidence="2" id="KW-0547">Nucleotide-binding</keyword>
<dbReference type="InterPro" id="IPR051681">
    <property type="entry name" value="Ser/Thr_Kinases-Pseudokinases"/>
</dbReference>
<dbReference type="Proteomes" id="UP001291309">
    <property type="component" value="Unassembled WGS sequence"/>
</dbReference>
<dbReference type="Gene3D" id="1.10.510.10">
    <property type="entry name" value="Transferase(Phosphotransferase) domain 1"/>
    <property type="match status" value="1"/>
</dbReference>
<feature type="compositionally biased region" description="Pro residues" evidence="5">
    <location>
        <begin position="476"/>
        <end position="486"/>
    </location>
</feature>
<proteinExistence type="predicted"/>
<dbReference type="Pfam" id="PF00069">
    <property type="entry name" value="Pkinase"/>
    <property type="match status" value="1"/>
</dbReference>
<name>A0ABU5H9U6_9BACT</name>
<dbReference type="RefSeq" id="WP_321548974.1">
    <property type="nucleotide sequence ID" value="NZ_JAXIVS010000010.1"/>
</dbReference>
<keyword evidence="8" id="KW-1185">Reference proteome</keyword>
<reference evidence="7 8" key="1">
    <citation type="submission" date="2023-12" db="EMBL/GenBank/DDBJ databases">
        <title>the genome sequence of Hyalangium sp. s54d21.</title>
        <authorList>
            <person name="Zhang X."/>
        </authorList>
    </citation>
    <scope>NUCLEOTIDE SEQUENCE [LARGE SCALE GENOMIC DNA]</scope>
    <source>
        <strain evidence="8">s54d21</strain>
    </source>
</reference>
<keyword evidence="3 7" id="KW-0418">Kinase</keyword>
<dbReference type="CDD" id="cd14014">
    <property type="entry name" value="STKc_PknB_like"/>
    <property type="match status" value="1"/>
</dbReference>
<evidence type="ECO:0000313" key="8">
    <source>
        <dbReference type="Proteomes" id="UP001291309"/>
    </source>
</evidence>
<gene>
    <name evidence="7" type="ORF">SYV04_27910</name>
</gene>
<keyword evidence="4" id="KW-0067">ATP-binding</keyword>
<organism evidence="7 8">
    <name type="scientific">Hyalangium rubrum</name>
    <dbReference type="NCBI Taxonomy" id="3103134"/>
    <lineage>
        <taxon>Bacteria</taxon>
        <taxon>Pseudomonadati</taxon>
        <taxon>Myxococcota</taxon>
        <taxon>Myxococcia</taxon>
        <taxon>Myxococcales</taxon>
        <taxon>Cystobacterineae</taxon>
        <taxon>Archangiaceae</taxon>
        <taxon>Hyalangium</taxon>
    </lineage>
</organism>
<evidence type="ECO:0000256" key="4">
    <source>
        <dbReference type="ARBA" id="ARBA00022840"/>
    </source>
</evidence>
<dbReference type="GO" id="GO:0004674">
    <property type="term" value="F:protein serine/threonine kinase activity"/>
    <property type="evidence" value="ECO:0007669"/>
    <property type="project" value="UniProtKB-EC"/>
</dbReference>
<keyword evidence="1 7" id="KW-0808">Transferase</keyword>
<evidence type="ECO:0000259" key="6">
    <source>
        <dbReference type="PROSITE" id="PS50011"/>
    </source>
</evidence>
<evidence type="ECO:0000256" key="2">
    <source>
        <dbReference type="ARBA" id="ARBA00022741"/>
    </source>
</evidence>
<evidence type="ECO:0000256" key="5">
    <source>
        <dbReference type="SAM" id="MobiDB-lite"/>
    </source>
</evidence>
<sequence>MAFEHAPEDHSPRLPPGTQIGDWRVLERQGAGAYGVVYRAVRVGQEDAGPVALKLAVYPGDLRFMREVGLLSRIQHPSVPALLGHGLWRHAFGAEHPYFVMEWVEGTPLYAWAEQHAPSSRQVLRVLAQLARALEATHAHSAVHRDVKGGNVLLGRSDGRAVLIDFGSGYFQGAPRLTWQSLPPGTVEYRSPEACSFLLSSVRSATDWYQAAPADDLFALGVTAYRLVTGQYPPSMKLYQDEVESWHLGCPDPRPLLRLNPRVDPRLRELILRVLSESPEARGTAAELAQALEVAGERAGPEADLPLRFAQAPQPSLTPREDGTPSGAVAFPRRSGLLARALKWRPWLALAAMGLLWGFVWGAQALHTRLEGMSVRGQEASASEVPDAGTAALGDSSLAASLASVQEPSEAKAMARDMPFKLLPGQSRPDEKGRCPGRKQVAMNGGCWVDLFPMDADECAENGYVYNRGRCYAPAIAPPSKPPPTSSPSDSR</sequence>
<dbReference type="PANTHER" id="PTHR44329:SF288">
    <property type="entry name" value="MITOGEN-ACTIVATED PROTEIN KINASE KINASE KINASE 20"/>
    <property type="match status" value="1"/>
</dbReference>
<dbReference type="InterPro" id="IPR011009">
    <property type="entry name" value="Kinase-like_dom_sf"/>
</dbReference>
<feature type="region of interest" description="Disordered" evidence="5">
    <location>
        <begin position="473"/>
        <end position="492"/>
    </location>
</feature>
<comment type="caution">
    <text evidence="7">The sequence shown here is derived from an EMBL/GenBank/DDBJ whole genome shotgun (WGS) entry which is preliminary data.</text>
</comment>
<dbReference type="SUPFAM" id="SSF56112">
    <property type="entry name" value="Protein kinase-like (PK-like)"/>
    <property type="match status" value="1"/>
</dbReference>
<feature type="domain" description="Protein kinase" evidence="6">
    <location>
        <begin position="23"/>
        <end position="295"/>
    </location>
</feature>
<dbReference type="EMBL" id="JAXIVS010000010">
    <property type="protein sequence ID" value="MDY7230254.1"/>
    <property type="molecule type" value="Genomic_DNA"/>
</dbReference>
<dbReference type="Gene3D" id="3.30.200.20">
    <property type="entry name" value="Phosphorylase Kinase, domain 1"/>
    <property type="match status" value="1"/>
</dbReference>
<evidence type="ECO:0000256" key="3">
    <source>
        <dbReference type="ARBA" id="ARBA00022777"/>
    </source>
</evidence>
<protein>
    <submittedName>
        <fullName evidence="7">Serine/threonine-protein kinase</fullName>
        <ecNumber evidence="7">2.7.11.1</ecNumber>
    </submittedName>
</protein>
<dbReference type="SMART" id="SM00220">
    <property type="entry name" value="S_TKc"/>
    <property type="match status" value="1"/>
</dbReference>
<dbReference type="EC" id="2.7.11.1" evidence="7"/>